<evidence type="ECO:0000313" key="2">
    <source>
        <dbReference type="EMBL" id="SHG03654.1"/>
    </source>
</evidence>
<name>A0A1M5GIU4_9BRAD</name>
<dbReference type="EMBL" id="LT670817">
    <property type="protein sequence ID" value="SHG03654.1"/>
    <property type="molecule type" value="Genomic_DNA"/>
</dbReference>
<protein>
    <submittedName>
        <fullName evidence="2">Uncharacterized protein</fullName>
    </submittedName>
</protein>
<feature type="signal peptide" evidence="1">
    <location>
        <begin position="1"/>
        <end position="24"/>
    </location>
</feature>
<organism evidence="2 3">
    <name type="scientific">Bradyrhizobium erythrophlei</name>
    <dbReference type="NCBI Taxonomy" id="1437360"/>
    <lineage>
        <taxon>Bacteria</taxon>
        <taxon>Pseudomonadati</taxon>
        <taxon>Pseudomonadota</taxon>
        <taxon>Alphaproteobacteria</taxon>
        <taxon>Hyphomicrobiales</taxon>
        <taxon>Nitrobacteraceae</taxon>
        <taxon>Bradyrhizobium</taxon>
    </lineage>
</organism>
<evidence type="ECO:0000256" key="1">
    <source>
        <dbReference type="SAM" id="SignalP"/>
    </source>
</evidence>
<accession>A0A1M5GIU4</accession>
<evidence type="ECO:0000313" key="3">
    <source>
        <dbReference type="Proteomes" id="UP000189796"/>
    </source>
</evidence>
<keyword evidence="1" id="KW-0732">Signal</keyword>
<gene>
    <name evidence="2" type="ORF">SAMN05443248_0055</name>
</gene>
<feature type="chain" id="PRO_5012047688" evidence="1">
    <location>
        <begin position="25"/>
        <end position="86"/>
    </location>
</feature>
<reference evidence="2 3" key="1">
    <citation type="submission" date="2016-11" db="EMBL/GenBank/DDBJ databases">
        <authorList>
            <person name="Jaros S."/>
            <person name="Januszkiewicz K."/>
            <person name="Wedrychowicz H."/>
        </authorList>
    </citation>
    <scope>NUCLEOTIDE SEQUENCE [LARGE SCALE GENOMIC DNA]</scope>
    <source>
        <strain evidence="2 3">GAS138</strain>
    </source>
</reference>
<dbReference type="AlphaFoldDB" id="A0A1M5GIU4"/>
<dbReference type="Proteomes" id="UP000189796">
    <property type="component" value="Chromosome I"/>
</dbReference>
<proteinExistence type="predicted"/>
<sequence>MKASLLLVASLLAVTVVSIASANADWRQTSPTSPERCNVGVWPALSPTCRNLANYKTYTECVEGGLKHGSRSADMNWFCSSLGFKN</sequence>